<evidence type="ECO:0000313" key="1">
    <source>
        <dbReference type="EMBL" id="KAJ7699047.1"/>
    </source>
</evidence>
<dbReference type="AlphaFoldDB" id="A0AAD7DT17"/>
<protein>
    <submittedName>
        <fullName evidence="1">Uncharacterized protein</fullName>
    </submittedName>
</protein>
<dbReference type="Proteomes" id="UP001221757">
    <property type="component" value="Unassembled WGS sequence"/>
</dbReference>
<sequence>MTVTTPRLPPELERAIFQLTGHIYSRTIPKLLRVAQRVLLWLEPLLYGVLVFNKKNGLKLTEAIKAKPASFLESAVRHVHFGWDTTLDAVAVKSILESCPGIVNLGLDLRTTDPSLLPLLGNMHLQRLNASLRQLFADSDDAEFAVDFEHPLFNSVTHLDLSDEPYTDGQYAVWVKGLSTLPALTHLAFTSPYTTSLATMQSILAASPRLQVLLPTFPANSATEADMIGYDDEITLDLDELEQIGPLDPRLVVGLYADVNYYEDWECGARGKKDIWTRAEEFLARKRDGEIKEDCYIMEV</sequence>
<evidence type="ECO:0000313" key="2">
    <source>
        <dbReference type="Proteomes" id="UP001221757"/>
    </source>
</evidence>
<gene>
    <name evidence="1" type="ORF">B0H17DRAFT_317785</name>
</gene>
<dbReference type="EMBL" id="JARKIE010000024">
    <property type="protein sequence ID" value="KAJ7699047.1"/>
    <property type="molecule type" value="Genomic_DNA"/>
</dbReference>
<accession>A0AAD7DT17</accession>
<reference evidence="1" key="1">
    <citation type="submission" date="2023-03" db="EMBL/GenBank/DDBJ databases">
        <title>Massive genome expansion in bonnet fungi (Mycena s.s.) driven by repeated elements and novel gene families across ecological guilds.</title>
        <authorList>
            <consortium name="Lawrence Berkeley National Laboratory"/>
            <person name="Harder C.B."/>
            <person name="Miyauchi S."/>
            <person name="Viragh M."/>
            <person name="Kuo A."/>
            <person name="Thoen E."/>
            <person name="Andreopoulos B."/>
            <person name="Lu D."/>
            <person name="Skrede I."/>
            <person name="Drula E."/>
            <person name="Henrissat B."/>
            <person name="Morin E."/>
            <person name="Kohler A."/>
            <person name="Barry K."/>
            <person name="LaButti K."/>
            <person name="Morin E."/>
            <person name="Salamov A."/>
            <person name="Lipzen A."/>
            <person name="Mereny Z."/>
            <person name="Hegedus B."/>
            <person name="Baldrian P."/>
            <person name="Stursova M."/>
            <person name="Weitz H."/>
            <person name="Taylor A."/>
            <person name="Grigoriev I.V."/>
            <person name="Nagy L.G."/>
            <person name="Martin F."/>
            <person name="Kauserud H."/>
        </authorList>
    </citation>
    <scope>NUCLEOTIDE SEQUENCE</scope>
    <source>
        <strain evidence="1">CBHHK067</strain>
    </source>
</reference>
<comment type="caution">
    <text evidence="1">The sequence shown here is derived from an EMBL/GenBank/DDBJ whole genome shotgun (WGS) entry which is preliminary data.</text>
</comment>
<organism evidence="1 2">
    <name type="scientific">Mycena rosella</name>
    <name type="common">Pink bonnet</name>
    <name type="synonym">Agaricus rosellus</name>
    <dbReference type="NCBI Taxonomy" id="1033263"/>
    <lineage>
        <taxon>Eukaryota</taxon>
        <taxon>Fungi</taxon>
        <taxon>Dikarya</taxon>
        <taxon>Basidiomycota</taxon>
        <taxon>Agaricomycotina</taxon>
        <taxon>Agaricomycetes</taxon>
        <taxon>Agaricomycetidae</taxon>
        <taxon>Agaricales</taxon>
        <taxon>Marasmiineae</taxon>
        <taxon>Mycenaceae</taxon>
        <taxon>Mycena</taxon>
    </lineage>
</organism>
<proteinExistence type="predicted"/>
<name>A0AAD7DT17_MYCRO</name>
<keyword evidence="2" id="KW-1185">Reference proteome</keyword>